<dbReference type="PANTHER" id="PTHR33307">
    <property type="entry name" value="ALPHA-RHAMNOSIDASE (EUROFUNG)"/>
    <property type="match status" value="1"/>
</dbReference>
<gene>
    <name evidence="9" type="ORF">NA57DRAFT_78792</name>
</gene>
<dbReference type="InterPro" id="IPR008928">
    <property type="entry name" value="6-hairpin_glycosidase_sf"/>
</dbReference>
<accession>A0A9P4I6G0</accession>
<reference evidence="9" key="1">
    <citation type="journal article" date="2020" name="Stud. Mycol.">
        <title>101 Dothideomycetes genomes: a test case for predicting lifestyles and emergence of pathogens.</title>
        <authorList>
            <person name="Haridas S."/>
            <person name="Albert R."/>
            <person name="Binder M."/>
            <person name="Bloem J."/>
            <person name="Labutti K."/>
            <person name="Salamov A."/>
            <person name="Andreopoulos B."/>
            <person name="Baker S."/>
            <person name="Barry K."/>
            <person name="Bills G."/>
            <person name="Bluhm B."/>
            <person name="Cannon C."/>
            <person name="Castanera R."/>
            <person name="Culley D."/>
            <person name="Daum C."/>
            <person name="Ezra D."/>
            <person name="Gonzalez J."/>
            <person name="Henrissat B."/>
            <person name="Kuo A."/>
            <person name="Liang C."/>
            <person name="Lipzen A."/>
            <person name="Lutzoni F."/>
            <person name="Magnuson J."/>
            <person name="Mondo S."/>
            <person name="Nolan M."/>
            <person name="Ohm R."/>
            <person name="Pangilinan J."/>
            <person name="Park H.-J."/>
            <person name="Ramirez L."/>
            <person name="Alfaro M."/>
            <person name="Sun H."/>
            <person name="Tritt A."/>
            <person name="Yoshinaga Y."/>
            <person name="Zwiers L.-H."/>
            <person name="Turgeon B."/>
            <person name="Goodwin S."/>
            <person name="Spatafora J."/>
            <person name="Crous P."/>
            <person name="Grigoriev I."/>
        </authorList>
    </citation>
    <scope>NUCLEOTIDE SEQUENCE</scope>
    <source>
        <strain evidence="9">CBS 133067</strain>
    </source>
</reference>
<dbReference type="Pfam" id="PF05592">
    <property type="entry name" value="Bac_rhamnosid"/>
    <property type="match status" value="1"/>
</dbReference>
<dbReference type="PANTHER" id="PTHR33307:SF11">
    <property type="entry name" value="ALPHA-L-RHAMNOSIDASE"/>
    <property type="match status" value="1"/>
</dbReference>
<dbReference type="Pfam" id="PF17389">
    <property type="entry name" value="Bac_rhamnosid6H"/>
    <property type="match status" value="1"/>
</dbReference>
<dbReference type="Gene3D" id="2.60.120.260">
    <property type="entry name" value="Galactose-binding domain-like"/>
    <property type="match status" value="2"/>
</dbReference>
<dbReference type="OrthoDB" id="10036721at2759"/>
<feature type="domain" description="Alpha-L-rhamnosidase six-hairpin glycosidase" evidence="7">
    <location>
        <begin position="453"/>
        <end position="781"/>
    </location>
</feature>
<sequence>MLLRLHNFVSLITISLAAAVSVDDGSLRADGLIQPLGMSNVNPRLSWIPLSDTRGDRQTGYQVQVSSSPSFQVADLWDSGKVHSTAVWTTYAGRSLASRDVASWRVRIWDASDKPSSWSAIGSFEMGLLKESDWQAHWIANPEYIPGGGTSLPMFAKAFESSCSAKKARLYILGLGQFAAYVNGNPASDSVLDPSYSQTNASLPYSTYDVTPLMQDGVNLIGVEVGKGVYDAEQPVAKRYTDFITASNPPTVIARLEMTCQDDGSVHSIVSDESWKTSVSGPHLEASWYGGCEYDARNETKGWPNTSVDLLAPAWINATTITLPVGGTLTADPGPAMKVIDRWPARSVTAVNGSYIFDLGINIAGWFNITMHGGSAQRVVFWPGERLLSSGLVDQSTTGSPIFDGYTFAGRPSESYHPKFMYHGFRFIQVDNLTYTPEASDLEALVIRAENEAVGSFDTSSELFNSIHTIIDRSMQGNMHSVMTDCPHREKSGWLDDVHLVFFPLAQNYDVYAHTNRLVSIIADSQLPDGMIPTTAPEFKVFLPPYQVYRDEANWGNAIMTTSLYHYQTYGSTDLFEKYYDHMVHYVEYLTSETNGTSIIQGGLGDWESFDTTTPVNLTSTFGYQQAVAALTQIAAVLGKQSDVHKYAALNKKIQSAFHKGFFNTTTKNSYASGSMASNAIALDMGAVPSQYQSAVFDSLVKKIKDETYHMLVGEIALPSLFRVLQAHSRDDVLFDMMSVTTNVSYGFQVAQGATSLWEHWDGVSGSLNHWMFGYGEAWLRRLSGMSQATGDVAWQSIEFQPIVVGDLLHANSTFRSPRGWVKTAWNLDGDTLAYAITVPVGSTGTVTLSSTDVTESGRSLRQGNGITDIRRSGHAVTIQLGSGSYNFRAEHYLRG</sequence>
<organism evidence="9 10">
    <name type="scientific">Rhizodiscina lignyota</name>
    <dbReference type="NCBI Taxonomy" id="1504668"/>
    <lineage>
        <taxon>Eukaryota</taxon>
        <taxon>Fungi</taxon>
        <taxon>Dikarya</taxon>
        <taxon>Ascomycota</taxon>
        <taxon>Pezizomycotina</taxon>
        <taxon>Dothideomycetes</taxon>
        <taxon>Pleosporomycetidae</taxon>
        <taxon>Aulographales</taxon>
        <taxon>Rhizodiscinaceae</taxon>
        <taxon>Rhizodiscina</taxon>
    </lineage>
</organism>
<proteinExistence type="predicted"/>
<protein>
    <recommendedName>
        <fullName evidence="2">alpha-L-rhamnosidase</fullName>
        <ecNumber evidence="2">3.2.1.40</ecNumber>
    </recommendedName>
</protein>
<dbReference type="Pfam" id="PF25788">
    <property type="entry name" value="Ig_Rha78A_N"/>
    <property type="match status" value="1"/>
</dbReference>
<evidence type="ECO:0000259" key="6">
    <source>
        <dbReference type="Pfam" id="PF08531"/>
    </source>
</evidence>
<feature type="chain" id="PRO_5040116799" description="alpha-L-rhamnosidase" evidence="4">
    <location>
        <begin position="20"/>
        <end position="896"/>
    </location>
</feature>
<feature type="domain" description="Alpha-L-rhamnosidase C-terminal" evidence="8">
    <location>
        <begin position="792"/>
        <end position="857"/>
    </location>
</feature>
<keyword evidence="4" id="KW-0732">Signal</keyword>
<evidence type="ECO:0000256" key="3">
    <source>
        <dbReference type="ARBA" id="ARBA00022801"/>
    </source>
</evidence>
<dbReference type="Pfam" id="PF17390">
    <property type="entry name" value="Bac_rhamnosid_C"/>
    <property type="match status" value="1"/>
</dbReference>
<comment type="catalytic activity">
    <reaction evidence="1">
        <text>Hydrolysis of terminal non-reducing alpha-L-rhamnose residues in alpha-L-rhamnosides.</text>
        <dbReference type="EC" id="3.2.1.40"/>
    </reaction>
</comment>
<dbReference type="EMBL" id="ML978130">
    <property type="protein sequence ID" value="KAF2096021.1"/>
    <property type="molecule type" value="Genomic_DNA"/>
</dbReference>
<evidence type="ECO:0000313" key="10">
    <source>
        <dbReference type="Proteomes" id="UP000799772"/>
    </source>
</evidence>
<dbReference type="Gene3D" id="2.60.40.10">
    <property type="entry name" value="Immunoglobulins"/>
    <property type="match status" value="1"/>
</dbReference>
<dbReference type="InterPro" id="IPR012341">
    <property type="entry name" value="6hp_glycosidase-like_sf"/>
</dbReference>
<evidence type="ECO:0000259" key="8">
    <source>
        <dbReference type="Pfam" id="PF17390"/>
    </source>
</evidence>
<dbReference type="InterPro" id="IPR035398">
    <property type="entry name" value="Bac_rhamnosid_C"/>
</dbReference>
<dbReference type="GO" id="GO:0030596">
    <property type="term" value="F:alpha-L-rhamnosidase activity"/>
    <property type="evidence" value="ECO:0007669"/>
    <property type="project" value="UniProtKB-EC"/>
</dbReference>
<comment type="caution">
    <text evidence="9">The sequence shown here is derived from an EMBL/GenBank/DDBJ whole genome shotgun (WGS) entry which is preliminary data.</text>
</comment>
<dbReference type="Gene3D" id="1.50.10.10">
    <property type="match status" value="1"/>
</dbReference>
<evidence type="ECO:0000313" key="9">
    <source>
        <dbReference type="EMBL" id="KAF2096021.1"/>
    </source>
</evidence>
<dbReference type="GO" id="GO:0005975">
    <property type="term" value="P:carbohydrate metabolic process"/>
    <property type="evidence" value="ECO:0007669"/>
    <property type="project" value="InterPro"/>
</dbReference>
<feature type="domain" description="Bacterial alpha-L-rhamnosidase N-terminal" evidence="6">
    <location>
        <begin position="166"/>
        <end position="339"/>
    </location>
</feature>
<dbReference type="Proteomes" id="UP000799772">
    <property type="component" value="Unassembled WGS sequence"/>
</dbReference>
<dbReference type="InterPro" id="IPR013783">
    <property type="entry name" value="Ig-like_fold"/>
</dbReference>
<evidence type="ECO:0000256" key="1">
    <source>
        <dbReference type="ARBA" id="ARBA00001445"/>
    </source>
</evidence>
<dbReference type="InterPro" id="IPR035396">
    <property type="entry name" value="Bac_rhamnosid6H"/>
</dbReference>
<dbReference type="EC" id="3.2.1.40" evidence="2"/>
<evidence type="ECO:0000259" key="5">
    <source>
        <dbReference type="Pfam" id="PF05592"/>
    </source>
</evidence>
<feature type="domain" description="Alpha-L-rhamnosidase concanavalin-like" evidence="5">
    <location>
        <begin position="352"/>
        <end position="447"/>
    </location>
</feature>
<keyword evidence="10" id="KW-1185">Reference proteome</keyword>
<dbReference type="SUPFAM" id="SSF48208">
    <property type="entry name" value="Six-hairpin glycosidases"/>
    <property type="match status" value="1"/>
</dbReference>
<dbReference type="InterPro" id="IPR016007">
    <property type="entry name" value="Alpha_rhamnosid"/>
</dbReference>
<evidence type="ECO:0000259" key="7">
    <source>
        <dbReference type="Pfam" id="PF17389"/>
    </source>
</evidence>
<keyword evidence="3" id="KW-0378">Hydrolase</keyword>
<dbReference type="InterPro" id="IPR013737">
    <property type="entry name" value="Bac_rhamnosid_N"/>
</dbReference>
<dbReference type="PIRSF" id="PIRSF010631">
    <property type="entry name" value="A-rhamnsds"/>
    <property type="match status" value="1"/>
</dbReference>
<dbReference type="Gene3D" id="2.60.420.10">
    <property type="entry name" value="Maltose phosphorylase, domain 3"/>
    <property type="match status" value="1"/>
</dbReference>
<feature type="signal peptide" evidence="4">
    <location>
        <begin position="1"/>
        <end position="19"/>
    </location>
</feature>
<evidence type="ECO:0000256" key="2">
    <source>
        <dbReference type="ARBA" id="ARBA00012652"/>
    </source>
</evidence>
<evidence type="ECO:0000256" key="4">
    <source>
        <dbReference type="SAM" id="SignalP"/>
    </source>
</evidence>
<name>A0A9P4I6G0_9PEZI</name>
<dbReference type="AlphaFoldDB" id="A0A9P4I6G0"/>
<dbReference type="InterPro" id="IPR008902">
    <property type="entry name" value="Rhamnosid_concanavalin"/>
</dbReference>
<dbReference type="Pfam" id="PF08531">
    <property type="entry name" value="Bac_rhamnosid_N"/>
    <property type="match status" value="1"/>
</dbReference>